<accession>A0A2S7K0D1</accession>
<dbReference type="Pfam" id="PF19570">
    <property type="entry name" value="DUF6088"/>
    <property type="match status" value="1"/>
</dbReference>
<gene>
    <name evidence="1" type="ORF">CW354_20295</name>
</gene>
<name>A0A2S7K0D1_9PROT</name>
<comment type="caution">
    <text evidence="1">The sequence shown here is derived from an EMBL/GenBank/DDBJ whole genome shotgun (WGS) entry which is preliminary data.</text>
</comment>
<proteinExistence type="predicted"/>
<evidence type="ECO:0000313" key="2">
    <source>
        <dbReference type="Proteomes" id="UP000239504"/>
    </source>
</evidence>
<organism evidence="1 2">
    <name type="scientific">Hyphococcus luteus</name>
    <dbReference type="NCBI Taxonomy" id="2058213"/>
    <lineage>
        <taxon>Bacteria</taxon>
        <taxon>Pseudomonadati</taxon>
        <taxon>Pseudomonadota</taxon>
        <taxon>Alphaproteobacteria</taxon>
        <taxon>Parvularculales</taxon>
        <taxon>Parvularculaceae</taxon>
        <taxon>Hyphococcus</taxon>
    </lineage>
</organism>
<evidence type="ECO:0000313" key="1">
    <source>
        <dbReference type="EMBL" id="PQA85921.1"/>
    </source>
</evidence>
<dbReference type="AlphaFoldDB" id="A0A2S7K0D1"/>
<dbReference type="RefSeq" id="WP_104831974.1">
    <property type="nucleotide sequence ID" value="NZ_PJCH01000016.1"/>
</dbReference>
<dbReference type="InterPro" id="IPR045738">
    <property type="entry name" value="DUF6088"/>
</dbReference>
<reference evidence="1 2" key="1">
    <citation type="submission" date="2017-12" db="EMBL/GenBank/DDBJ databases">
        <authorList>
            <person name="Hurst M.R.H."/>
        </authorList>
    </citation>
    <scope>NUCLEOTIDE SEQUENCE [LARGE SCALE GENOMIC DNA]</scope>
    <source>
        <strain evidence="1 2">SY-3-19</strain>
    </source>
</reference>
<dbReference type="Proteomes" id="UP000239504">
    <property type="component" value="Unassembled WGS sequence"/>
</dbReference>
<evidence type="ECO:0008006" key="3">
    <source>
        <dbReference type="Google" id="ProtNLM"/>
    </source>
</evidence>
<protein>
    <recommendedName>
        <fullName evidence="3">Type IV toxin-antitoxin system AbiEi family antitoxin domain-containing protein</fullName>
    </recommendedName>
</protein>
<sequence>MTTAESILRYTEPLPEGAPIAAKELLHLGERASIDQALSRLVKRGALIRAGRGVYTRPVSSRFGKRAPTPEKFIKQLSARTGETVAPNGAAAANMLGLTTQNPSALVYLTSGRTRSLSLGGQKVELRHAAPWMLLRPLAKSGHAVRALAWMGKERAAETTMRLGGALNATEKQELLSMRTRMPEWMAKELSSLAA</sequence>
<dbReference type="EMBL" id="PJCH01000016">
    <property type="protein sequence ID" value="PQA85921.1"/>
    <property type="molecule type" value="Genomic_DNA"/>
</dbReference>
<keyword evidence="2" id="KW-1185">Reference proteome</keyword>